<dbReference type="AlphaFoldDB" id="A0AAN9L5A7"/>
<evidence type="ECO:0000313" key="1">
    <source>
        <dbReference type="EMBL" id="KAK7328387.1"/>
    </source>
</evidence>
<gene>
    <name evidence="1" type="ORF">VNO77_22492</name>
</gene>
<organism evidence="1 2">
    <name type="scientific">Canavalia gladiata</name>
    <name type="common">Sword bean</name>
    <name type="synonym">Dolichos gladiatus</name>
    <dbReference type="NCBI Taxonomy" id="3824"/>
    <lineage>
        <taxon>Eukaryota</taxon>
        <taxon>Viridiplantae</taxon>
        <taxon>Streptophyta</taxon>
        <taxon>Embryophyta</taxon>
        <taxon>Tracheophyta</taxon>
        <taxon>Spermatophyta</taxon>
        <taxon>Magnoliopsida</taxon>
        <taxon>eudicotyledons</taxon>
        <taxon>Gunneridae</taxon>
        <taxon>Pentapetalae</taxon>
        <taxon>rosids</taxon>
        <taxon>fabids</taxon>
        <taxon>Fabales</taxon>
        <taxon>Fabaceae</taxon>
        <taxon>Papilionoideae</taxon>
        <taxon>50 kb inversion clade</taxon>
        <taxon>NPAAA clade</taxon>
        <taxon>indigoferoid/millettioid clade</taxon>
        <taxon>Phaseoleae</taxon>
        <taxon>Canavalia</taxon>
    </lineage>
</organism>
<keyword evidence="2" id="KW-1185">Reference proteome</keyword>
<sequence>MRNHSCTSPPSRRFTRDIVQNKHARLNPRLIRARFGGLDFLWLESAFTNSVCGGCGKPKARVRIVIIGAGVPCVSSVKWLVEDSVGDLITLGTLASVGSRTWRGGSGDKPIEFAASGIAGAGDGEVVHV</sequence>
<comment type="caution">
    <text evidence="1">The sequence shown here is derived from an EMBL/GenBank/DDBJ whole genome shotgun (WGS) entry which is preliminary data.</text>
</comment>
<accession>A0AAN9L5A7</accession>
<protein>
    <submittedName>
        <fullName evidence="1">Uncharacterized protein</fullName>
    </submittedName>
</protein>
<dbReference type="Proteomes" id="UP001367508">
    <property type="component" value="Unassembled WGS sequence"/>
</dbReference>
<reference evidence="1 2" key="1">
    <citation type="submission" date="2024-01" db="EMBL/GenBank/DDBJ databases">
        <title>The genomes of 5 underutilized Papilionoideae crops provide insights into root nodulation and disease resistanc.</title>
        <authorList>
            <person name="Jiang F."/>
        </authorList>
    </citation>
    <scope>NUCLEOTIDE SEQUENCE [LARGE SCALE GENOMIC DNA]</scope>
    <source>
        <strain evidence="1">LVBAO_FW01</strain>
        <tissue evidence="1">Leaves</tissue>
    </source>
</reference>
<evidence type="ECO:0000313" key="2">
    <source>
        <dbReference type="Proteomes" id="UP001367508"/>
    </source>
</evidence>
<dbReference type="EMBL" id="JAYMYQ010000005">
    <property type="protein sequence ID" value="KAK7328387.1"/>
    <property type="molecule type" value="Genomic_DNA"/>
</dbReference>
<name>A0AAN9L5A7_CANGL</name>
<proteinExistence type="predicted"/>